<gene>
    <name evidence="1" type="ORF">DM860_003738</name>
</gene>
<evidence type="ECO:0000313" key="2">
    <source>
        <dbReference type="Proteomes" id="UP000249390"/>
    </source>
</evidence>
<dbReference type="Proteomes" id="UP000249390">
    <property type="component" value="Unassembled WGS sequence"/>
</dbReference>
<sequence length="148" mass="17196">MKQWNMMMMMISEIKRTTAEETLQDDLLRWMMRSMTSGESKDVLLHALWQGLTPSLEGWKCKDTARKARCSGFHLQAIESPRKLAKKHMRSRMKFLIYMRIDCSINRSDEKITERPSDLLRGGGVRAAELGNELRRWGSARGGQFFVL</sequence>
<dbReference type="EMBL" id="NQVE01000142">
    <property type="protein sequence ID" value="RAL44979.1"/>
    <property type="molecule type" value="Genomic_DNA"/>
</dbReference>
<reference evidence="1 2" key="1">
    <citation type="submission" date="2018-06" db="EMBL/GenBank/DDBJ databases">
        <title>The Genome of Cuscuta australis (Dodder) Provides Insight into the Evolution of Plant Parasitism.</title>
        <authorList>
            <person name="Liu H."/>
        </authorList>
    </citation>
    <scope>NUCLEOTIDE SEQUENCE [LARGE SCALE GENOMIC DNA]</scope>
    <source>
        <strain evidence="2">cv. Yunnan</strain>
        <tissue evidence="1">Vines</tissue>
    </source>
</reference>
<protein>
    <submittedName>
        <fullName evidence="1">Uncharacterized protein</fullName>
    </submittedName>
</protein>
<accession>A0A328DL23</accession>
<comment type="caution">
    <text evidence="1">The sequence shown here is derived from an EMBL/GenBank/DDBJ whole genome shotgun (WGS) entry which is preliminary data.</text>
</comment>
<proteinExistence type="predicted"/>
<keyword evidence="2" id="KW-1185">Reference proteome</keyword>
<dbReference type="AlphaFoldDB" id="A0A328DL23"/>
<name>A0A328DL23_9ASTE</name>
<organism evidence="1 2">
    <name type="scientific">Cuscuta australis</name>
    <dbReference type="NCBI Taxonomy" id="267555"/>
    <lineage>
        <taxon>Eukaryota</taxon>
        <taxon>Viridiplantae</taxon>
        <taxon>Streptophyta</taxon>
        <taxon>Embryophyta</taxon>
        <taxon>Tracheophyta</taxon>
        <taxon>Spermatophyta</taxon>
        <taxon>Magnoliopsida</taxon>
        <taxon>eudicotyledons</taxon>
        <taxon>Gunneridae</taxon>
        <taxon>Pentapetalae</taxon>
        <taxon>asterids</taxon>
        <taxon>lamiids</taxon>
        <taxon>Solanales</taxon>
        <taxon>Convolvulaceae</taxon>
        <taxon>Cuscuteae</taxon>
        <taxon>Cuscuta</taxon>
        <taxon>Cuscuta subgen. Grammica</taxon>
        <taxon>Cuscuta sect. Cleistogrammica</taxon>
    </lineage>
</organism>
<evidence type="ECO:0000313" key="1">
    <source>
        <dbReference type="EMBL" id="RAL44979.1"/>
    </source>
</evidence>